<sequence>MEDSRELNGNLAIKDETPVPSPYDASWVQATLCNISHLISPSVLLVGEPQLRMTCESVALEDIKCEKFLEEKYRLHRALMEFRNVNGFGRSIAAPQIGVTKRFLAINMGKGMGMILLSRNSNVSVYFTGPFTLINPTITFKSEKLISLWDDCMSFPFLLVRKQRHASVSVKFVDDEGVTHEWKDLDTATSELLQHEIDHLDGILALDEPFGKNGIVSREVYEKNREYFDREVDYVIEPTI</sequence>
<dbReference type="Proteomes" id="UP001151699">
    <property type="component" value="Chromosome A"/>
</dbReference>
<dbReference type="SUPFAM" id="SSF56420">
    <property type="entry name" value="Peptide deformylase"/>
    <property type="match status" value="1"/>
</dbReference>
<dbReference type="GO" id="GO:0046872">
    <property type="term" value="F:metal ion binding"/>
    <property type="evidence" value="ECO:0007669"/>
    <property type="project" value="UniProtKB-KW"/>
</dbReference>
<keyword evidence="3" id="KW-0378">Hydrolase</keyword>
<evidence type="ECO:0000256" key="2">
    <source>
        <dbReference type="ARBA" id="ARBA00012175"/>
    </source>
</evidence>
<keyword evidence="5" id="KW-1185">Reference proteome</keyword>
<comment type="caution">
    <text evidence="4">The sequence shown here is derived from an EMBL/GenBank/DDBJ whole genome shotgun (WGS) entry which is preliminary data.</text>
</comment>
<dbReference type="GO" id="GO:0006412">
    <property type="term" value="P:translation"/>
    <property type="evidence" value="ECO:0007669"/>
    <property type="project" value="UniProtKB-KW"/>
</dbReference>
<dbReference type="PRINTS" id="PR01576">
    <property type="entry name" value="PDEFORMYLASE"/>
</dbReference>
<dbReference type="InterPro" id="IPR036821">
    <property type="entry name" value="Peptide_deformylase_sf"/>
</dbReference>
<evidence type="ECO:0000256" key="3">
    <source>
        <dbReference type="RuleBase" id="RU362111"/>
    </source>
</evidence>
<reference evidence="4" key="1">
    <citation type="submission" date="2022-07" db="EMBL/GenBank/DDBJ databases">
        <authorList>
            <person name="Trinca V."/>
            <person name="Uliana J.V.C."/>
            <person name="Torres T.T."/>
            <person name="Ward R.J."/>
            <person name="Monesi N."/>
        </authorList>
    </citation>
    <scope>NUCLEOTIDE SEQUENCE</scope>
    <source>
        <strain evidence="4">HSMRA1968</strain>
        <tissue evidence="4">Whole embryos</tissue>
    </source>
</reference>
<comment type="similarity">
    <text evidence="1 3">Belongs to the polypeptide deformylase family.</text>
</comment>
<gene>
    <name evidence="4" type="primary">def</name>
    <name evidence="4" type="ORF">Bhyg_04400</name>
</gene>
<dbReference type="PANTHER" id="PTHR10458">
    <property type="entry name" value="PEPTIDE DEFORMYLASE"/>
    <property type="match status" value="1"/>
</dbReference>
<dbReference type="Pfam" id="PF01327">
    <property type="entry name" value="Pep_deformylase"/>
    <property type="match status" value="1"/>
</dbReference>
<dbReference type="EMBL" id="WJQU01000001">
    <property type="protein sequence ID" value="KAJ6649167.1"/>
    <property type="molecule type" value="Genomic_DNA"/>
</dbReference>
<keyword evidence="3" id="KW-0648">Protein biosynthesis</keyword>
<dbReference type="OrthoDB" id="276063at2759"/>
<evidence type="ECO:0000256" key="1">
    <source>
        <dbReference type="ARBA" id="ARBA00010759"/>
    </source>
</evidence>
<comment type="function">
    <text evidence="3">Removes the formyl group from the N-terminal Met of newly synthesized proteins.</text>
</comment>
<dbReference type="HAMAP" id="MF_00163">
    <property type="entry name" value="Pep_deformylase"/>
    <property type="match status" value="1"/>
</dbReference>
<dbReference type="Gene3D" id="3.90.45.10">
    <property type="entry name" value="Peptide deformylase"/>
    <property type="match status" value="1"/>
</dbReference>
<comment type="catalytic activity">
    <reaction evidence="3">
        <text>N-terminal N-formyl-L-methionyl-[peptide] + H2O = N-terminal L-methionyl-[peptide] + formate</text>
        <dbReference type="Rhea" id="RHEA:24420"/>
        <dbReference type="Rhea" id="RHEA-COMP:10639"/>
        <dbReference type="Rhea" id="RHEA-COMP:10640"/>
        <dbReference type="ChEBI" id="CHEBI:15377"/>
        <dbReference type="ChEBI" id="CHEBI:15740"/>
        <dbReference type="ChEBI" id="CHEBI:49298"/>
        <dbReference type="ChEBI" id="CHEBI:64731"/>
        <dbReference type="EC" id="3.5.1.88"/>
    </reaction>
</comment>
<evidence type="ECO:0000313" key="5">
    <source>
        <dbReference type="Proteomes" id="UP001151699"/>
    </source>
</evidence>
<protein>
    <recommendedName>
        <fullName evidence="2 3">Peptide deformylase</fullName>
        <ecNumber evidence="2 3">3.5.1.88</ecNumber>
    </recommendedName>
</protein>
<proteinExistence type="inferred from homology"/>
<dbReference type="EC" id="3.5.1.88" evidence="2 3"/>
<dbReference type="PANTHER" id="PTHR10458:SF22">
    <property type="entry name" value="PEPTIDE DEFORMYLASE"/>
    <property type="match status" value="1"/>
</dbReference>
<accession>A0A9Q0NFX4</accession>
<organism evidence="4 5">
    <name type="scientific">Pseudolycoriella hygida</name>
    <dbReference type="NCBI Taxonomy" id="35572"/>
    <lineage>
        <taxon>Eukaryota</taxon>
        <taxon>Metazoa</taxon>
        <taxon>Ecdysozoa</taxon>
        <taxon>Arthropoda</taxon>
        <taxon>Hexapoda</taxon>
        <taxon>Insecta</taxon>
        <taxon>Pterygota</taxon>
        <taxon>Neoptera</taxon>
        <taxon>Endopterygota</taxon>
        <taxon>Diptera</taxon>
        <taxon>Nematocera</taxon>
        <taxon>Sciaroidea</taxon>
        <taxon>Sciaridae</taxon>
        <taxon>Pseudolycoriella</taxon>
    </lineage>
</organism>
<dbReference type="InterPro" id="IPR023635">
    <property type="entry name" value="Peptide_deformylase"/>
</dbReference>
<dbReference type="AlphaFoldDB" id="A0A9Q0NFX4"/>
<name>A0A9Q0NFX4_9DIPT</name>
<dbReference type="GO" id="GO:0042586">
    <property type="term" value="F:peptide deformylase activity"/>
    <property type="evidence" value="ECO:0007669"/>
    <property type="project" value="UniProtKB-EC"/>
</dbReference>
<evidence type="ECO:0000313" key="4">
    <source>
        <dbReference type="EMBL" id="KAJ6649167.1"/>
    </source>
</evidence>
<keyword evidence="3" id="KW-0479">Metal-binding</keyword>